<dbReference type="Proteomes" id="UP000030750">
    <property type="component" value="Unassembled WGS sequence"/>
</dbReference>
<accession>U6LSK4</accession>
<protein>
    <submittedName>
        <fullName evidence="1">Uncharacterized protein</fullName>
    </submittedName>
</protein>
<organism evidence="1 2">
    <name type="scientific">Eimeria brunetti</name>
    <dbReference type="NCBI Taxonomy" id="51314"/>
    <lineage>
        <taxon>Eukaryota</taxon>
        <taxon>Sar</taxon>
        <taxon>Alveolata</taxon>
        <taxon>Apicomplexa</taxon>
        <taxon>Conoidasida</taxon>
        <taxon>Coccidia</taxon>
        <taxon>Eucoccidiorida</taxon>
        <taxon>Eimeriorina</taxon>
        <taxon>Eimeriidae</taxon>
        <taxon>Eimeria</taxon>
    </lineage>
</organism>
<name>U6LSK4_9EIME</name>
<dbReference type="OrthoDB" id="348329at2759"/>
<gene>
    <name evidence="1" type="ORF">EBH_0036380</name>
</gene>
<keyword evidence="2" id="KW-1185">Reference proteome</keyword>
<proteinExistence type="predicted"/>
<evidence type="ECO:0000313" key="1">
    <source>
        <dbReference type="EMBL" id="CDJ50785.1"/>
    </source>
</evidence>
<reference evidence="1" key="2">
    <citation type="submission" date="2013-10" db="EMBL/GenBank/DDBJ databases">
        <authorList>
            <person name="Aslett M."/>
        </authorList>
    </citation>
    <scope>NUCLEOTIDE SEQUENCE [LARGE SCALE GENOMIC DNA]</scope>
    <source>
        <strain evidence="1">Houghton</strain>
    </source>
</reference>
<dbReference type="EMBL" id="HG712412">
    <property type="protein sequence ID" value="CDJ50785.1"/>
    <property type="molecule type" value="Genomic_DNA"/>
</dbReference>
<evidence type="ECO:0000313" key="2">
    <source>
        <dbReference type="Proteomes" id="UP000030750"/>
    </source>
</evidence>
<dbReference type="AlphaFoldDB" id="U6LSK4"/>
<reference evidence="1" key="1">
    <citation type="submission" date="2013-10" db="EMBL/GenBank/DDBJ databases">
        <title>Genomic analysis of the causative agents of coccidiosis in chickens.</title>
        <authorList>
            <person name="Reid A.J."/>
            <person name="Blake D."/>
            <person name="Billington K."/>
            <person name="Browne H."/>
            <person name="Dunn M."/>
            <person name="Hung S."/>
            <person name="Kawahara F."/>
            <person name="Miranda-Saavedra D."/>
            <person name="Mourier T."/>
            <person name="Nagra H."/>
            <person name="Otto T.D."/>
            <person name="Rawlings N."/>
            <person name="Sanchez A."/>
            <person name="Sanders M."/>
            <person name="Subramaniam C."/>
            <person name="Tay Y."/>
            <person name="Dear P."/>
            <person name="Doerig C."/>
            <person name="Gruber A."/>
            <person name="Parkinson J."/>
            <person name="Shirley M."/>
            <person name="Wan K.L."/>
            <person name="Berriman M."/>
            <person name="Tomley F."/>
            <person name="Pain A."/>
        </authorList>
    </citation>
    <scope>NUCLEOTIDE SEQUENCE [LARGE SCALE GENOMIC DNA]</scope>
    <source>
        <strain evidence="1">Houghton</strain>
    </source>
</reference>
<sequence length="412" mass="42092">MRAVLPQAAASCAVDDSTVPGTGERGGYATEAAAGAVGLNANCRAAACAARSSVIKLQRQHPAAFAAVAAAASSAGQLQLLQDPLWLAVMGTVHAWQHSTHVEAPSNAETANLSAAAEEGFSVAAAIREAARVAKEGDPLVRLEAAVLLGEAAALLHSIGDALAASSQEQSAVGHESTNLGSEHSQCLASAAESAANALELMHLRLLALPVSVSIVSLGSRGAAPWKPRPCTALSGVAATPLVQLPGASDELLLLDKQICLARRFLASLDACGLEKIQPLHLRCMQALQQVQQLALQLALPGGVATAGQATTTEATAETAAETPADAAKTAAADHGATVQYHYTCGGVALPPVISSSPGLHDKEVNWQHWLRSRGAVIAPAGPAVENSFLLKHAAKLHALLTSSLRPELALR</sequence>
<dbReference type="VEuPathDB" id="ToxoDB:EBH_0036380"/>